<keyword evidence="2" id="KW-1185">Reference proteome</keyword>
<comment type="caution">
    <text evidence="1">The sequence shown here is derived from an EMBL/GenBank/DDBJ whole genome shotgun (WGS) entry which is preliminary data.</text>
</comment>
<evidence type="ECO:0000313" key="2">
    <source>
        <dbReference type="Proteomes" id="UP000053937"/>
    </source>
</evidence>
<evidence type="ECO:0008006" key="3">
    <source>
        <dbReference type="Google" id="ProtNLM"/>
    </source>
</evidence>
<dbReference type="InterPro" id="IPR025427">
    <property type="entry name" value="DUF4160"/>
</dbReference>
<dbReference type="Proteomes" id="UP000053937">
    <property type="component" value="Unassembled WGS sequence"/>
</dbReference>
<reference evidence="1 2" key="1">
    <citation type="submission" date="2015-10" db="EMBL/GenBank/DDBJ databases">
        <title>Draft Genome Sequence of Chlorobium limicola strain Frasassi Growing under Artificial Lighting in the Frasassi Cave System.</title>
        <authorList>
            <person name="Mansor M."/>
            <person name="Macalady J."/>
        </authorList>
    </citation>
    <scope>NUCLEOTIDE SEQUENCE [LARGE SCALE GENOMIC DNA]</scope>
    <source>
        <strain evidence="1 2">Frasassi</strain>
    </source>
</reference>
<evidence type="ECO:0000313" key="1">
    <source>
        <dbReference type="EMBL" id="KUL25533.1"/>
    </source>
</evidence>
<accession>A0A101JEU7</accession>
<name>A0A101JEU7_CHLLI</name>
<protein>
    <recommendedName>
        <fullName evidence="3">DUF4160 domain-containing protein</fullName>
    </recommendedName>
</protein>
<dbReference type="AlphaFoldDB" id="A0A101JEU7"/>
<dbReference type="OrthoDB" id="122670at2"/>
<dbReference type="Pfam" id="PF13711">
    <property type="entry name" value="DUF4160"/>
    <property type="match status" value="1"/>
</dbReference>
<gene>
    <name evidence="1" type="ORF">ASB62_06625</name>
</gene>
<proteinExistence type="predicted"/>
<sequence>MHSGRSRHFFEISTIPEGNVLSGEIPGNKLKLITAWIEIHQEELMADWKLAVEGQQPFKIEPLR</sequence>
<dbReference type="EMBL" id="LMBR01000162">
    <property type="protein sequence ID" value="KUL25533.1"/>
    <property type="molecule type" value="Genomic_DNA"/>
</dbReference>
<organism evidence="1 2">
    <name type="scientific">Chlorobium limicola</name>
    <dbReference type="NCBI Taxonomy" id="1092"/>
    <lineage>
        <taxon>Bacteria</taxon>
        <taxon>Pseudomonadati</taxon>
        <taxon>Chlorobiota</taxon>
        <taxon>Chlorobiia</taxon>
        <taxon>Chlorobiales</taxon>
        <taxon>Chlorobiaceae</taxon>
        <taxon>Chlorobium/Pelodictyon group</taxon>
        <taxon>Chlorobium</taxon>
    </lineage>
</organism>